<feature type="transmembrane region" description="Helical" evidence="6">
    <location>
        <begin position="356"/>
        <end position="376"/>
    </location>
</feature>
<protein>
    <recommendedName>
        <fullName evidence="11">Competence protein ComEC</fullName>
    </recommendedName>
</protein>
<name>A0ABQ6Q558_9BACT</name>
<feature type="transmembrane region" description="Helical" evidence="6">
    <location>
        <begin position="7"/>
        <end position="25"/>
    </location>
</feature>
<keyword evidence="2" id="KW-1003">Cell membrane</keyword>
<keyword evidence="10" id="KW-1185">Reference proteome</keyword>
<dbReference type="Pfam" id="PF03772">
    <property type="entry name" value="Competence"/>
    <property type="match status" value="1"/>
</dbReference>
<accession>A0ABQ6Q558</accession>
<evidence type="ECO:0000256" key="4">
    <source>
        <dbReference type="ARBA" id="ARBA00022989"/>
    </source>
</evidence>
<dbReference type="NCBIfam" id="TIGR00360">
    <property type="entry name" value="ComEC_N-term"/>
    <property type="match status" value="1"/>
</dbReference>
<keyword evidence="4 6" id="KW-1133">Transmembrane helix</keyword>
<feature type="transmembrane region" description="Helical" evidence="6">
    <location>
        <begin position="414"/>
        <end position="441"/>
    </location>
</feature>
<feature type="transmembrane region" description="Helical" evidence="6">
    <location>
        <begin position="503"/>
        <end position="522"/>
    </location>
</feature>
<dbReference type="InterPro" id="IPR052159">
    <property type="entry name" value="Competence_DNA_uptake"/>
</dbReference>
<evidence type="ECO:0000313" key="9">
    <source>
        <dbReference type="EMBL" id="GMQ34705.1"/>
    </source>
</evidence>
<feature type="domain" description="DUF4131" evidence="8">
    <location>
        <begin position="36"/>
        <end position="187"/>
    </location>
</feature>
<evidence type="ECO:0000256" key="5">
    <source>
        <dbReference type="ARBA" id="ARBA00023136"/>
    </source>
</evidence>
<feature type="transmembrane region" description="Helical" evidence="6">
    <location>
        <begin position="286"/>
        <end position="309"/>
    </location>
</feature>
<keyword evidence="5 6" id="KW-0472">Membrane</keyword>
<keyword evidence="3 6" id="KW-0812">Transmembrane</keyword>
<dbReference type="Proteomes" id="UP001307705">
    <property type="component" value="Unassembled WGS sequence"/>
</dbReference>
<reference evidence="9 10" key="1">
    <citation type="submission" date="2023-08" db="EMBL/GenBank/DDBJ databases">
        <title>Draft genome sequence of Algoriphagus taiwanensis.</title>
        <authorList>
            <person name="Takatani N."/>
            <person name="Hosokawa M."/>
            <person name="Sawabe T."/>
        </authorList>
    </citation>
    <scope>NUCLEOTIDE SEQUENCE [LARGE SCALE GENOMIC DNA]</scope>
    <source>
        <strain evidence="9 10">JCM 19755</strain>
    </source>
</reference>
<comment type="subcellular location">
    <subcellularLocation>
        <location evidence="1">Cell membrane</location>
        <topology evidence="1">Multi-pass membrane protein</topology>
    </subcellularLocation>
</comment>
<feature type="transmembrane region" description="Helical" evidence="6">
    <location>
        <begin position="478"/>
        <end position="497"/>
    </location>
</feature>
<comment type="caution">
    <text evidence="9">The sequence shown here is derived from an EMBL/GenBank/DDBJ whole genome shotgun (WGS) entry which is preliminary data.</text>
</comment>
<evidence type="ECO:0000259" key="8">
    <source>
        <dbReference type="Pfam" id="PF13567"/>
    </source>
</evidence>
<evidence type="ECO:0000259" key="7">
    <source>
        <dbReference type="Pfam" id="PF03772"/>
    </source>
</evidence>
<dbReference type="InterPro" id="IPR025405">
    <property type="entry name" value="DUF4131"/>
</dbReference>
<proteinExistence type="predicted"/>
<feature type="transmembrane region" description="Helical" evidence="6">
    <location>
        <begin position="388"/>
        <end position="407"/>
    </location>
</feature>
<sequence length="646" mass="73496">MRFGDFPFLRYLPFLIGGILLGKLFPLQSLLAPSFGLLGSIWMTYLIFLIKKNLTFRPPFALLAYTQLLLLGFGLSLWSQKTKSESPTPFSTNSLGYLAEAQKFDSEKPNSRENLVKILAIKDSTSWKRGDGKVLVYHQDSLQIRPGDLLFISKIPEEISPPNLPDEFDYRAFLAKKGISYRQFIGKNFRVMDSLPHESWRFGMDRLRNFFSESIEAKVPSSDARQIAQALLLGQKENLDKTLRNSYAETGTMHILAVSGLHVGIIYLVLLFPLRLIKLKGKPEKLYLIAVIAIIWIYAALTGLSPSVVRASTMFSLFSLGQMRQRRPSIWNILAFSAMIMIAWDPDVLFEIGFQLSYAAVAGIVALQPLIVKWWLPPNRVLEYFWQLAAVSIAAQLATFPLSVYYFHLFPTYFLFANLVVVPLAFLIMAVGLPFLAFSWVWGVGDVLGWAIDGLIRVQIWTAEFFQSLPFGSLDRLTISISGMLLVWVLLLIWGNWEWGDRRKLTALFLLVSAVWIGEGIIRESRKPARSLWVFAGEKGLLLELQSGDQTLSWNQSFPLDQLGFSIDPNRIQEGRSRFPEPLKAVFLDSIFRVPGYDFSFSVDQKRIFWDKEKPKSIRYFQGNKVESGQIAESIVIDETGFRVIF</sequence>
<evidence type="ECO:0008006" key="11">
    <source>
        <dbReference type="Google" id="ProtNLM"/>
    </source>
</evidence>
<dbReference type="EMBL" id="BTPE01000011">
    <property type="protein sequence ID" value="GMQ34705.1"/>
    <property type="molecule type" value="Genomic_DNA"/>
</dbReference>
<feature type="domain" description="ComEC/Rec2-related protein" evidence="7">
    <location>
        <begin position="231"/>
        <end position="498"/>
    </location>
</feature>
<evidence type="ECO:0000256" key="2">
    <source>
        <dbReference type="ARBA" id="ARBA00022475"/>
    </source>
</evidence>
<evidence type="ECO:0000256" key="1">
    <source>
        <dbReference type="ARBA" id="ARBA00004651"/>
    </source>
</evidence>
<feature type="transmembrane region" description="Helical" evidence="6">
    <location>
        <begin position="31"/>
        <end position="50"/>
    </location>
</feature>
<feature type="transmembrane region" description="Helical" evidence="6">
    <location>
        <begin position="329"/>
        <end position="344"/>
    </location>
</feature>
<dbReference type="Pfam" id="PF13567">
    <property type="entry name" value="DUF4131"/>
    <property type="match status" value="1"/>
</dbReference>
<feature type="transmembrane region" description="Helical" evidence="6">
    <location>
        <begin position="253"/>
        <end position="274"/>
    </location>
</feature>
<organism evidence="9 10">
    <name type="scientific">Algoriphagus taiwanensis</name>
    <dbReference type="NCBI Taxonomy" id="1445656"/>
    <lineage>
        <taxon>Bacteria</taxon>
        <taxon>Pseudomonadati</taxon>
        <taxon>Bacteroidota</taxon>
        <taxon>Cytophagia</taxon>
        <taxon>Cytophagales</taxon>
        <taxon>Cyclobacteriaceae</taxon>
        <taxon>Algoriphagus</taxon>
    </lineage>
</organism>
<evidence type="ECO:0000313" key="10">
    <source>
        <dbReference type="Proteomes" id="UP001307705"/>
    </source>
</evidence>
<dbReference type="RefSeq" id="WP_338229524.1">
    <property type="nucleotide sequence ID" value="NZ_BTPE01000011.1"/>
</dbReference>
<evidence type="ECO:0000256" key="3">
    <source>
        <dbReference type="ARBA" id="ARBA00022692"/>
    </source>
</evidence>
<evidence type="ECO:0000256" key="6">
    <source>
        <dbReference type="SAM" id="Phobius"/>
    </source>
</evidence>
<dbReference type="PANTHER" id="PTHR30619">
    <property type="entry name" value="DNA INTERNALIZATION/COMPETENCE PROTEIN COMEC/REC2"/>
    <property type="match status" value="1"/>
</dbReference>
<feature type="transmembrane region" description="Helical" evidence="6">
    <location>
        <begin position="447"/>
        <end position="466"/>
    </location>
</feature>
<dbReference type="PANTHER" id="PTHR30619:SF1">
    <property type="entry name" value="RECOMBINATION PROTEIN 2"/>
    <property type="match status" value="1"/>
</dbReference>
<dbReference type="InterPro" id="IPR004477">
    <property type="entry name" value="ComEC_N"/>
</dbReference>
<gene>
    <name evidence="9" type="ORF">Ataiwa_29780</name>
</gene>